<feature type="domain" description="Glutamine amidotransferase type-2" evidence="1">
    <location>
        <begin position="1"/>
        <end position="250"/>
    </location>
</feature>
<name>X0VU75_9ZZZZ</name>
<gene>
    <name evidence="2" type="ORF">S01H1_51269</name>
</gene>
<dbReference type="EMBL" id="BARS01033081">
    <property type="protein sequence ID" value="GAG21830.1"/>
    <property type="molecule type" value="Genomic_DNA"/>
</dbReference>
<dbReference type="SUPFAM" id="SSF56235">
    <property type="entry name" value="N-terminal nucleophile aminohydrolases (Ntn hydrolases)"/>
    <property type="match status" value="1"/>
</dbReference>
<dbReference type="PROSITE" id="PS51278">
    <property type="entry name" value="GATASE_TYPE_2"/>
    <property type="match status" value="1"/>
</dbReference>
<dbReference type="InterPro" id="IPR029055">
    <property type="entry name" value="Ntn_hydrolases_N"/>
</dbReference>
<evidence type="ECO:0000313" key="2">
    <source>
        <dbReference type="EMBL" id="GAG21830.1"/>
    </source>
</evidence>
<protein>
    <recommendedName>
        <fullName evidence="1">Glutamine amidotransferase type-2 domain-containing protein</fullName>
    </recommendedName>
</protein>
<feature type="non-terminal residue" evidence="2">
    <location>
        <position position="250"/>
    </location>
</feature>
<dbReference type="AlphaFoldDB" id="X0VU75"/>
<comment type="caution">
    <text evidence="2">The sequence shown here is derived from an EMBL/GenBank/DDBJ whole genome shotgun (WGS) entry which is preliminary data.</text>
</comment>
<proteinExistence type="predicted"/>
<dbReference type="Gene3D" id="3.60.20.10">
    <property type="entry name" value="Glutamine Phosphoribosylpyrophosphate, subunit 1, domain 1"/>
    <property type="match status" value="1"/>
</dbReference>
<reference evidence="2" key="1">
    <citation type="journal article" date="2014" name="Front. Microbiol.">
        <title>High frequency of phylogenetically diverse reductive dehalogenase-homologous genes in deep subseafloor sedimentary metagenomes.</title>
        <authorList>
            <person name="Kawai M."/>
            <person name="Futagami T."/>
            <person name="Toyoda A."/>
            <person name="Takaki Y."/>
            <person name="Nishi S."/>
            <person name="Hori S."/>
            <person name="Arai W."/>
            <person name="Tsubouchi T."/>
            <person name="Morono Y."/>
            <person name="Uchiyama I."/>
            <person name="Ito T."/>
            <person name="Fujiyama A."/>
            <person name="Inagaki F."/>
            <person name="Takami H."/>
        </authorList>
    </citation>
    <scope>NUCLEOTIDE SEQUENCE</scope>
    <source>
        <strain evidence="2">Expedition CK06-06</strain>
    </source>
</reference>
<dbReference type="InterPro" id="IPR017932">
    <property type="entry name" value="GATase_2_dom"/>
</dbReference>
<evidence type="ECO:0000259" key="1">
    <source>
        <dbReference type="PROSITE" id="PS51278"/>
    </source>
</evidence>
<sequence length="250" mass="28908">MQSLIQMHNRGNSKGGGIAAFGLNSSQCGVSQKILEEDYLIQVAYLDPSVRHQVEKESIISNLDVHTSYPLPTLKDYRATDGLDMKPPEVWRYFCRVKDTTLSQFILKNNLDALERQKAEDEFIYQNTYKLNNKFYTSLGEKRAFVLSHGRNMIILKIVGYAEQLIEYYQIENLEAHIWVGHQRYPTRGKVWHPGGAHPFMGMNEALIHNGDFANYYSIAEYLSQRNIYPLFLTDTEVAVLLFDLLNRVY</sequence>
<accession>X0VU75</accession>
<organism evidence="2">
    <name type="scientific">marine sediment metagenome</name>
    <dbReference type="NCBI Taxonomy" id="412755"/>
    <lineage>
        <taxon>unclassified sequences</taxon>
        <taxon>metagenomes</taxon>
        <taxon>ecological metagenomes</taxon>
    </lineage>
</organism>